<organism evidence="1 2">
    <name type="scientific">Canibacter oris</name>
    <dbReference type="NCBI Taxonomy" id="1365628"/>
    <lineage>
        <taxon>Bacteria</taxon>
        <taxon>Bacillati</taxon>
        <taxon>Actinomycetota</taxon>
        <taxon>Actinomycetes</taxon>
        <taxon>Micrococcales</taxon>
        <taxon>Microbacteriaceae</taxon>
        <taxon>Canibacter</taxon>
    </lineage>
</organism>
<comment type="caution">
    <text evidence="1">The sequence shown here is derived from an EMBL/GenBank/DDBJ whole genome shotgun (WGS) entry which is preliminary data.</text>
</comment>
<dbReference type="GO" id="GO:0031179">
    <property type="term" value="P:peptide modification"/>
    <property type="evidence" value="ECO:0007669"/>
    <property type="project" value="InterPro"/>
</dbReference>
<accession>A0A840DHD1</accession>
<dbReference type="PRINTS" id="PR01950">
    <property type="entry name" value="LANCSUPER"/>
</dbReference>
<proteinExistence type="predicted"/>
<dbReference type="Proteomes" id="UP000571183">
    <property type="component" value="Unassembled WGS sequence"/>
</dbReference>
<dbReference type="RefSeq" id="WP_183304299.1">
    <property type="nucleotide sequence ID" value="NZ_JACIFD010000003.1"/>
</dbReference>
<protein>
    <submittedName>
        <fullName evidence="1">Uncharacterized protein</fullName>
    </submittedName>
</protein>
<evidence type="ECO:0000313" key="2">
    <source>
        <dbReference type="Proteomes" id="UP000571183"/>
    </source>
</evidence>
<sequence length="151" mass="16208">MGIAKSLYDDAQQKWRRSAKGNLLNMSAWCHGSEGGSESLQPIAELIGGTAHHFYLRETESVLAEDLPEDLTVCHGLSGRLLALFNTDSPAFVEGKEVLKNCLSALVDSDLCLSDGFMVGRAGVLFAASKILLGADVGNPLFCELKGYCNE</sequence>
<reference evidence="1" key="1">
    <citation type="submission" date="2020-08" db="EMBL/GenBank/DDBJ databases">
        <title>Sequencing the genomes of 1000 actinobacteria strains.</title>
        <authorList>
            <person name="Klenk H.-P."/>
        </authorList>
    </citation>
    <scope>NUCLEOTIDE SEQUENCE [LARGE SCALE GENOMIC DNA]</scope>
    <source>
        <strain evidence="1">DSM 27064</strain>
    </source>
</reference>
<keyword evidence="2" id="KW-1185">Reference proteome</keyword>
<name>A0A840DHD1_9MICO</name>
<dbReference type="InterPro" id="IPR007822">
    <property type="entry name" value="LANC-like"/>
</dbReference>
<dbReference type="Pfam" id="PF05147">
    <property type="entry name" value="LANC_like"/>
    <property type="match status" value="1"/>
</dbReference>
<dbReference type="AlphaFoldDB" id="A0A840DHD1"/>
<evidence type="ECO:0000313" key="1">
    <source>
        <dbReference type="EMBL" id="MBB4071123.1"/>
    </source>
</evidence>
<dbReference type="EMBL" id="JACIFD010000003">
    <property type="protein sequence ID" value="MBB4071123.1"/>
    <property type="molecule type" value="Genomic_DNA"/>
</dbReference>
<dbReference type="SUPFAM" id="SSF158745">
    <property type="entry name" value="LanC-like"/>
    <property type="match status" value="1"/>
</dbReference>
<gene>
    <name evidence="1" type="ORF">F5897_000411</name>
</gene>
<dbReference type="Gene3D" id="1.50.10.20">
    <property type="match status" value="1"/>
</dbReference>